<comment type="similarity">
    <text evidence="1">Belongs to the ABC transporter superfamily.</text>
</comment>
<protein>
    <submittedName>
        <fullName evidence="6">ABC transporter, ATP-binding protein</fullName>
    </submittedName>
</protein>
<dbReference type="SMART" id="SM00382">
    <property type="entry name" value="AAA"/>
    <property type="match status" value="1"/>
</dbReference>
<dbReference type="InterPro" id="IPR003593">
    <property type="entry name" value="AAA+_ATPase"/>
</dbReference>
<keyword evidence="2" id="KW-0813">Transport</keyword>
<reference evidence="6 7" key="1">
    <citation type="submission" date="2009-12" db="EMBL/GenBank/DDBJ databases">
        <title>Genome Sequence of Prevotella buccalis ATCC 35310.</title>
        <authorList>
            <person name="Durkin A.S."/>
            <person name="Madupu R."/>
            <person name="Torralba M."/>
            <person name="Methe B."/>
            <person name="Sutton G."/>
            <person name="Strausberg R.L."/>
            <person name="Nelson K.E."/>
        </authorList>
    </citation>
    <scope>NUCLEOTIDE SEQUENCE [LARGE SCALE GENOMIC DNA]</scope>
    <source>
        <strain evidence="6 7">ATCC 35310</strain>
    </source>
</reference>
<dbReference type="Gene3D" id="3.40.50.300">
    <property type="entry name" value="P-loop containing nucleotide triphosphate hydrolases"/>
    <property type="match status" value="1"/>
</dbReference>
<evidence type="ECO:0000256" key="2">
    <source>
        <dbReference type="ARBA" id="ARBA00022448"/>
    </source>
</evidence>
<dbReference type="Pfam" id="PF00005">
    <property type="entry name" value="ABC_tran"/>
    <property type="match status" value="1"/>
</dbReference>
<keyword evidence="3" id="KW-0547">Nucleotide-binding</keyword>
<dbReference type="EMBL" id="ADEG01000110">
    <property type="protein sequence ID" value="EFA90975.1"/>
    <property type="molecule type" value="Genomic_DNA"/>
</dbReference>
<dbReference type="GO" id="GO:0016887">
    <property type="term" value="F:ATP hydrolysis activity"/>
    <property type="evidence" value="ECO:0007669"/>
    <property type="project" value="InterPro"/>
</dbReference>
<dbReference type="SUPFAM" id="SSF52540">
    <property type="entry name" value="P-loop containing nucleoside triphosphate hydrolases"/>
    <property type="match status" value="1"/>
</dbReference>
<dbReference type="Proteomes" id="UP000005283">
    <property type="component" value="Unassembled WGS sequence"/>
</dbReference>
<gene>
    <name evidence="6" type="ORF">HMPREF0650_0204</name>
</gene>
<dbReference type="InterPro" id="IPR003439">
    <property type="entry name" value="ABC_transporter-like_ATP-bd"/>
</dbReference>
<dbReference type="PROSITE" id="PS50893">
    <property type="entry name" value="ABC_TRANSPORTER_2"/>
    <property type="match status" value="1"/>
</dbReference>
<organism evidence="6 7">
    <name type="scientific">Hoylesella buccalis ATCC 35310</name>
    <dbReference type="NCBI Taxonomy" id="679190"/>
    <lineage>
        <taxon>Bacteria</taxon>
        <taxon>Pseudomonadati</taxon>
        <taxon>Bacteroidota</taxon>
        <taxon>Bacteroidia</taxon>
        <taxon>Bacteroidales</taxon>
        <taxon>Prevotellaceae</taxon>
        <taxon>Hoylesella</taxon>
    </lineage>
</organism>
<dbReference type="eggNOG" id="COG1131">
    <property type="taxonomic scope" value="Bacteria"/>
</dbReference>
<dbReference type="GO" id="GO:0005524">
    <property type="term" value="F:ATP binding"/>
    <property type="evidence" value="ECO:0007669"/>
    <property type="project" value="UniProtKB-KW"/>
</dbReference>
<proteinExistence type="inferred from homology"/>
<evidence type="ECO:0000256" key="4">
    <source>
        <dbReference type="ARBA" id="ARBA00022840"/>
    </source>
</evidence>
<keyword evidence="7" id="KW-1185">Reference proteome</keyword>
<evidence type="ECO:0000313" key="6">
    <source>
        <dbReference type="EMBL" id="EFA90975.1"/>
    </source>
</evidence>
<evidence type="ECO:0000259" key="5">
    <source>
        <dbReference type="PROSITE" id="PS50893"/>
    </source>
</evidence>
<dbReference type="AlphaFoldDB" id="D1W925"/>
<feature type="domain" description="ABC transporter" evidence="5">
    <location>
        <begin position="7"/>
        <end position="233"/>
    </location>
</feature>
<evidence type="ECO:0000256" key="3">
    <source>
        <dbReference type="ARBA" id="ARBA00022741"/>
    </source>
</evidence>
<comment type="caution">
    <text evidence="6">The sequence shown here is derived from an EMBL/GenBank/DDBJ whole genome shotgun (WGS) entry which is preliminary data.</text>
</comment>
<dbReference type="InterPro" id="IPR027417">
    <property type="entry name" value="P-loop_NTPase"/>
</dbReference>
<evidence type="ECO:0000256" key="1">
    <source>
        <dbReference type="ARBA" id="ARBA00005417"/>
    </source>
</evidence>
<evidence type="ECO:0000313" key="7">
    <source>
        <dbReference type="Proteomes" id="UP000005283"/>
    </source>
</evidence>
<name>D1W925_9BACT</name>
<dbReference type="PANTHER" id="PTHR43335:SF4">
    <property type="entry name" value="ABC TRANSPORTER, ATP-BINDING PROTEIN"/>
    <property type="match status" value="1"/>
</dbReference>
<dbReference type="STRING" id="679190.HMPREF0650_0204"/>
<accession>D1W925</accession>
<sequence length="303" mass="35121">MLIMNILETSHLTFNYRNHSVLEDINLKIPEGSIYGYLGKNGEGKSTTIKILLGLEQTKINTVFFNKKEFHSNRLHILQNIGCLIEHPFFYADLSAYENLNYLDILYHCGQKRIQEVLELVNLTKDKDKKVRKYSTGMKQRLGIAMAMFHNPKLLILDEPLNGLDPQGVFEMRELMLKLKSKGKTIFISGHILAEMEKICTHIGILNNKRLLFQGEINSLLNQKKQSYLIHTDQPERCMKICKEHLIPTKRISDGTLIIEIEQDGSFDSFKKLMQQNHIQILFADTYQENLESVFLHLIKTDL</sequence>
<dbReference type="PANTHER" id="PTHR43335">
    <property type="entry name" value="ABC TRANSPORTER, ATP-BINDING PROTEIN"/>
    <property type="match status" value="1"/>
</dbReference>
<keyword evidence="4 6" id="KW-0067">ATP-binding</keyword>